<evidence type="ECO:0000256" key="7">
    <source>
        <dbReference type="ARBA" id="ARBA00023136"/>
    </source>
</evidence>
<dbReference type="InterPro" id="IPR006669">
    <property type="entry name" value="MgtE_transporter"/>
</dbReference>
<dbReference type="Pfam" id="PF03448">
    <property type="entry name" value="MgtE_N"/>
    <property type="match status" value="1"/>
</dbReference>
<dbReference type="PROSITE" id="PS51371">
    <property type="entry name" value="CBS"/>
    <property type="match status" value="2"/>
</dbReference>
<evidence type="ECO:0000313" key="12">
    <source>
        <dbReference type="Proteomes" id="UP000005444"/>
    </source>
</evidence>
<dbReference type="InterPro" id="IPR000644">
    <property type="entry name" value="CBS_dom"/>
</dbReference>
<keyword evidence="9" id="KW-1003">Cell membrane</keyword>
<dbReference type="GO" id="GO:0005886">
    <property type="term" value="C:plasma membrane"/>
    <property type="evidence" value="ECO:0007669"/>
    <property type="project" value="UniProtKB-SubCell"/>
</dbReference>
<evidence type="ECO:0000259" key="10">
    <source>
        <dbReference type="PROSITE" id="PS51371"/>
    </source>
</evidence>
<dbReference type="InterPro" id="IPR046342">
    <property type="entry name" value="CBS_dom_sf"/>
</dbReference>
<dbReference type="Pfam" id="PF01769">
    <property type="entry name" value="MgtE"/>
    <property type="match status" value="1"/>
</dbReference>
<evidence type="ECO:0000256" key="8">
    <source>
        <dbReference type="PROSITE-ProRule" id="PRU00703"/>
    </source>
</evidence>
<evidence type="ECO:0000256" key="4">
    <source>
        <dbReference type="ARBA" id="ARBA00022692"/>
    </source>
</evidence>
<dbReference type="SUPFAM" id="SSF158791">
    <property type="entry name" value="MgtE N-terminal domain-like"/>
    <property type="match status" value="1"/>
</dbReference>
<dbReference type="InterPro" id="IPR038076">
    <property type="entry name" value="MgtE_N_sf"/>
</dbReference>
<dbReference type="eggNOG" id="COG2239">
    <property type="taxonomic scope" value="Bacteria"/>
</dbReference>
<comment type="subcellular location">
    <subcellularLocation>
        <location evidence="9">Cell membrane</location>
        <topology evidence="9">Multi-pass membrane protein</topology>
    </subcellularLocation>
    <subcellularLocation>
        <location evidence="1">Membrane</location>
        <topology evidence="1">Multi-pass membrane protein</topology>
    </subcellularLocation>
</comment>
<dbReference type="SMART" id="SM00924">
    <property type="entry name" value="MgtE_N"/>
    <property type="match status" value="1"/>
</dbReference>
<dbReference type="HOGENOM" id="CLU_037408_2_2_9"/>
<dbReference type="Gene3D" id="3.10.580.10">
    <property type="entry name" value="CBS-domain"/>
    <property type="match status" value="1"/>
</dbReference>
<sequence length="450" mass="50430">MENYQKNFEKLKLYLKENDREQFRTAFFELHKFDQGRFFSGLTESERKAVYIYLNPEEIADTFDELDEDPGEIAGYLDEMPARYAAQMLSEMFSDNEADILGVVRQDKLSRLLNYMDPSDSARIKQLLDYKDQTAGALMTTEFVSIPTGFTIGEAMHQVRQEAEYAETISYIYVVNEVDHLVGVLSVRDLIVNSDDAFIDQIMTTNVLSVDVNEVQSNIATQIRDYNFVATPVVDDKNKLLGIITVDDIIDVIDEESADDYTKLAGISSEERATSTLWASLKSRLPTLILLLLLGLLSSKLISYYGNLLREKSVLAMFMTLVMGTAGNAGTQSLAVFTSKISNGLEGKHQGRLFFNEILTAFFSGVVVGVLGYLIVGIWQQDFTEGLSIGLSIATATFLSDIFGSLIPLFLNKFKFNPSLANGPFISTLSDLTSLFVYFNFAMIFFGLMR</sequence>
<organism evidence="11 12">
    <name type="scientific">Pediococcus claussenii (strain ATCC BAA-344 / DSM 14800 / JCM 18046 / KCTC 3811 / LMG 21948 / P06)</name>
    <dbReference type="NCBI Taxonomy" id="701521"/>
    <lineage>
        <taxon>Bacteria</taxon>
        <taxon>Bacillati</taxon>
        <taxon>Bacillota</taxon>
        <taxon>Bacilli</taxon>
        <taxon>Lactobacillales</taxon>
        <taxon>Lactobacillaceae</taxon>
        <taxon>Pediococcus</taxon>
    </lineage>
</organism>
<keyword evidence="4 9" id="KW-0812">Transmembrane</keyword>
<evidence type="ECO:0000313" key="11">
    <source>
        <dbReference type="EMBL" id="AEV95064.1"/>
    </source>
</evidence>
<name>G8PCS9_PEDCP</name>
<proteinExistence type="inferred from homology"/>
<dbReference type="SUPFAM" id="SSF161093">
    <property type="entry name" value="MgtE membrane domain-like"/>
    <property type="match status" value="1"/>
</dbReference>
<feature type="transmembrane region" description="Helical" evidence="9">
    <location>
        <begin position="432"/>
        <end position="449"/>
    </location>
</feature>
<dbReference type="Gene3D" id="1.25.60.10">
    <property type="entry name" value="MgtE N-terminal domain-like"/>
    <property type="match status" value="1"/>
</dbReference>
<dbReference type="RefSeq" id="WP_014215261.1">
    <property type="nucleotide sequence ID" value="NC_016605.1"/>
</dbReference>
<dbReference type="InterPro" id="IPR006668">
    <property type="entry name" value="Mg_transptr_MgtE_intracell_dom"/>
</dbReference>
<evidence type="ECO:0000256" key="2">
    <source>
        <dbReference type="ARBA" id="ARBA00009749"/>
    </source>
</evidence>
<feature type="transmembrane region" description="Helical" evidence="9">
    <location>
        <begin position="358"/>
        <end position="379"/>
    </location>
</feature>
<feature type="transmembrane region" description="Helical" evidence="9">
    <location>
        <begin position="285"/>
        <end position="302"/>
    </location>
</feature>
<keyword evidence="12" id="KW-1185">Reference proteome</keyword>
<dbReference type="SMART" id="SM00116">
    <property type="entry name" value="CBS"/>
    <property type="match status" value="2"/>
</dbReference>
<feature type="transmembrane region" description="Helical" evidence="9">
    <location>
        <begin position="391"/>
        <end position="411"/>
    </location>
</feature>
<dbReference type="Pfam" id="PF00571">
    <property type="entry name" value="CBS"/>
    <property type="match status" value="2"/>
</dbReference>
<dbReference type="KEGG" id="pce:PECL_790"/>
<dbReference type="AlphaFoldDB" id="G8PCS9"/>
<comment type="similarity">
    <text evidence="2 9">Belongs to the SLC41A transporter family.</text>
</comment>
<dbReference type="GO" id="GO:0046872">
    <property type="term" value="F:metal ion binding"/>
    <property type="evidence" value="ECO:0007669"/>
    <property type="project" value="UniProtKB-KW"/>
</dbReference>
<dbReference type="PANTHER" id="PTHR43773">
    <property type="entry name" value="MAGNESIUM TRANSPORTER MGTE"/>
    <property type="match status" value="1"/>
</dbReference>
<keyword evidence="8" id="KW-0129">CBS domain</keyword>
<dbReference type="Proteomes" id="UP000005444">
    <property type="component" value="Chromosome"/>
</dbReference>
<keyword evidence="9" id="KW-0479">Metal-binding</keyword>
<dbReference type="STRING" id="701521.PECL_790"/>
<keyword evidence="6 9" id="KW-1133">Transmembrane helix</keyword>
<keyword evidence="3 9" id="KW-0813">Transport</keyword>
<dbReference type="CDD" id="cd04606">
    <property type="entry name" value="CBS_pair_Mg_transporter"/>
    <property type="match status" value="1"/>
</dbReference>
<accession>G8PCS9</accession>
<dbReference type="GO" id="GO:0015095">
    <property type="term" value="F:magnesium ion transmembrane transporter activity"/>
    <property type="evidence" value="ECO:0007669"/>
    <property type="project" value="UniProtKB-UniRule"/>
</dbReference>
<keyword evidence="5 9" id="KW-0460">Magnesium</keyword>
<dbReference type="Gene3D" id="1.10.357.20">
    <property type="entry name" value="SLC41 divalent cation transporters, integral membrane domain"/>
    <property type="match status" value="1"/>
</dbReference>
<dbReference type="PANTHER" id="PTHR43773:SF1">
    <property type="entry name" value="MAGNESIUM TRANSPORTER MGTE"/>
    <property type="match status" value="1"/>
</dbReference>
<evidence type="ECO:0000256" key="3">
    <source>
        <dbReference type="ARBA" id="ARBA00022448"/>
    </source>
</evidence>
<dbReference type="NCBIfam" id="TIGR00400">
    <property type="entry name" value="mgtE"/>
    <property type="match status" value="1"/>
</dbReference>
<dbReference type="EMBL" id="CP003137">
    <property type="protein sequence ID" value="AEV95064.1"/>
    <property type="molecule type" value="Genomic_DNA"/>
</dbReference>
<feature type="domain" description="CBS" evidence="10">
    <location>
        <begin position="139"/>
        <end position="201"/>
    </location>
</feature>
<feature type="domain" description="CBS" evidence="10">
    <location>
        <begin position="203"/>
        <end position="261"/>
    </location>
</feature>
<dbReference type="InterPro" id="IPR036739">
    <property type="entry name" value="SLC41_membr_dom_sf"/>
</dbReference>
<feature type="transmembrane region" description="Helical" evidence="9">
    <location>
        <begin position="314"/>
        <end position="337"/>
    </location>
</feature>
<comment type="function">
    <text evidence="9">Acts as a magnesium transporter.</text>
</comment>
<keyword evidence="7 9" id="KW-0472">Membrane</keyword>
<evidence type="ECO:0000256" key="9">
    <source>
        <dbReference type="RuleBase" id="RU362011"/>
    </source>
</evidence>
<dbReference type="PATRIC" id="fig|701521.8.peg.742"/>
<gene>
    <name evidence="11" type="primary">mgtE</name>
    <name evidence="11" type="ordered locus">PECL_790</name>
</gene>
<protein>
    <recommendedName>
        <fullName evidence="9">Magnesium transporter MgtE</fullName>
    </recommendedName>
</protein>
<dbReference type="InterPro" id="IPR006667">
    <property type="entry name" value="SLC41_membr_dom"/>
</dbReference>
<comment type="subunit">
    <text evidence="9">Homodimer.</text>
</comment>
<evidence type="ECO:0000256" key="1">
    <source>
        <dbReference type="ARBA" id="ARBA00004141"/>
    </source>
</evidence>
<evidence type="ECO:0000256" key="5">
    <source>
        <dbReference type="ARBA" id="ARBA00022842"/>
    </source>
</evidence>
<dbReference type="SUPFAM" id="SSF54631">
    <property type="entry name" value="CBS-domain pair"/>
    <property type="match status" value="1"/>
</dbReference>
<evidence type="ECO:0000256" key="6">
    <source>
        <dbReference type="ARBA" id="ARBA00022989"/>
    </source>
</evidence>
<reference evidence="11 12" key="1">
    <citation type="journal article" date="2012" name="J. Bacteriol.">
        <title>Complete Genome Sequence of the Beer Spoilage Organism Pediococcus claussenii ATCC BAA-344T.</title>
        <authorList>
            <person name="Pittet V."/>
            <person name="Abegunde T."/>
            <person name="Marfleet T."/>
            <person name="Haakensen M."/>
            <person name="Morrow K."/>
            <person name="Jayaprakash T."/>
            <person name="Schroeder K."/>
            <person name="Trost B."/>
            <person name="Byrns S."/>
            <person name="Bergsveinson J."/>
            <person name="Kusalik A."/>
            <person name="Ziola B."/>
        </authorList>
    </citation>
    <scope>NUCLEOTIDE SEQUENCE [LARGE SCALE GENOMIC DNA]</scope>
    <source>
        <strain evidence="11 12">ATCC BAA-344</strain>
    </source>
</reference>